<keyword evidence="6" id="KW-1185">Reference proteome</keyword>
<evidence type="ECO:0000256" key="2">
    <source>
        <dbReference type="ARBA" id="ARBA00023125"/>
    </source>
</evidence>
<evidence type="ECO:0000256" key="3">
    <source>
        <dbReference type="ARBA" id="ARBA00023163"/>
    </source>
</evidence>
<dbReference type="InterPro" id="IPR000524">
    <property type="entry name" value="Tscrpt_reg_HTH_GntR"/>
</dbReference>
<dbReference type="GO" id="GO:0003700">
    <property type="term" value="F:DNA-binding transcription factor activity"/>
    <property type="evidence" value="ECO:0007669"/>
    <property type="project" value="InterPro"/>
</dbReference>
<evidence type="ECO:0000313" key="5">
    <source>
        <dbReference type="EMBL" id="NDL66211.1"/>
    </source>
</evidence>
<gene>
    <name evidence="5" type="ORF">GXN74_00435</name>
</gene>
<comment type="caution">
    <text evidence="5">The sequence shown here is derived from an EMBL/GenBank/DDBJ whole genome shotgun (WGS) entry which is preliminary data.</text>
</comment>
<keyword evidence="3" id="KW-0804">Transcription</keyword>
<keyword evidence="2" id="KW-0238">DNA-binding</keyword>
<protein>
    <submittedName>
        <fullName evidence="5">GntR family transcriptional regulator</fullName>
    </submittedName>
</protein>
<dbReference type="PANTHER" id="PTHR38445:SF9">
    <property type="entry name" value="HTH-TYPE TRANSCRIPTIONAL REPRESSOR YTRA"/>
    <property type="match status" value="1"/>
</dbReference>
<dbReference type="PRINTS" id="PR00035">
    <property type="entry name" value="HTHGNTR"/>
</dbReference>
<dbReference type="Proteomes" id="UP000461585">
    <property type="component" value="Unassembled WGS sequence"/>
</dbReference>
<dbReference type="InterPro" id="IPR036390">
    <property type="entry name" value="WH_DNA-bd_sf"/>
</dbReference>
<keyword evidence="1" id="KW-0805">Transcription regulation</keyword>
<proteinExistence type="predicted"/>
<organism evidence="5 6">
    <name type="scientific">Anaerotalea alkaliphila</name>
    <dbReference type="NCBI Taxonomy" id="2662126"/>
    <lineage>
        <taxon>Bacteria</taxon>
        <taxon>Bacillati</taxon>
        <taxon>Bacillota</taxon>
        <taxon>Clostridia</taxon>
        <taxon>Eubacteriales</taxon>
        <taxon>Anaerotalea</taxon>
    </lineage>
</organism>
<evidence type="ECO:0000259" key="4">
    <source>
        <dbReference type="PROSITE" id="PS50949"/>
    </source>
</evidence>
<dbReference type="PANTHER" id="PTHR38445">
    <property type="entry name" value="HTH-TYPE TRANSCRIPTIONAL REPRESSOR YTRA"/>
    <property type="match status" value="1"/>
</dbReference>
<dbReference type="EMBL" id="JAAEEH010000001">
    <property type="protein sequence ID" value="NDL66211.1"/>
    <property type="molecule type" value="Genomic_DNA"/>
</dbReference>
<evidence type="ECO:0000256" key="1">
    <source>
        <dbReference type="ARBA" id="ARBA00023015"/>
    </source>
</evidence>
<dbReference type="RefSeq" id="WP_162368938.1">
    <property type="nucleotide sequence ID" value="NZ_JAAEEH010000001.1"/>
</dbReference>
<name>A0A7X5KKW8_9FIRM</name>
<dbReference type="SMART" id="SM00345">
    <property type="entry name" value="HTH_GNTR"/>
    <property type="match status" value="1"/>
</dbReference>
<evidence type="ECO:0000313" key="6">
    <source>
        <dbReference type="Proteomes" id="UP000461585"/>
    </source>
</evidence>
<dbReference type="CDD" id="cd07377">
    <property type="entry name" value="WHTH_GntR"/>
    <property type="match status" value="1"/>
</dbReference>
<accession>A0A7X5KKW8</accession>
<feature type="domain" description="HTH gntR-type" evidence="4">
    <location>
        <begin position="10"/>
        <end position="78"/>
    </location>
</feature>
<dbReference type="Pfam" id="PF00392">
    <property type="entry name" value="GntR"/>
    <property type="match status" value="1"/>
</dbReference>
<dbReference type="SUPFAM" id="SSF46785">
    <property type="entry name" value="Winged helix' DNA-binding domain"/>
    <property type="match status" value="1"/>
</dbReference>
<reference evidence="5 6" key="1">
    <citation type="submission" date="2020-01" db="EMBL/GenBank/DDBJ databases">
        <title>Anaeroalcalibacter tamaniensis gen. nov., sp. nov., moderately halophilic strictly anaerobic fermenter bacterium from mud volcano of Taman peninsula.</title>
        <authorList>
            <person name="Frolova A."/>
            <person name="Merkel A.Y."/>
            <person name="Slobodkin A.I."/>
        </authorList>
    </citation>
    <scope>NUCLEOTIDE SEQUENCE [LARGE SCALE GENOMIC DNA]</scope>
    <source>
        <strain evidence="5 6">F-3ap</strain>
    </source>
</reference>
<dbReference type="InterPro" id="IPR036388">
    <property type="entry name" value="WH-like_DNA-bd_sf"/>
</dbReference>
<dbReference type="PROSITE" id="PS50949">
    <property type="entry name" value="HTH_GNTR"/>
    <property type="match status" value="1"/>
</dbReference>
<dbReference type="Gene3D" id="1.10.10.10">
    <property type="entry name" value="Winged helix-like DNA-binding domain superfamily/Winged helix DNA-binding domain"/>
    <property type="match status" value="1"/>
</dbReference>
<dbReference type="GO" id="GO:0003677">
    <property type="term" value="F:DNA binding"/>
    <property type="evidence" value="ECO:0007669"/>
    <property type="project" value="UniProtKB-KW"/>
</dbReference>
<dbReference type="AlphaFoldDB" id="A0A7X5KKW8"/>
<sequence>MFSIDLRSRTPLYAQLVDSVKDAVLQGRLEPDSQLPSVRELAARLAINPNTIQKAFRQLEKEGYLYSVPGRGNFVASLHPRDLELEREKVVLELERVLDAAAKRGLPLETVLELARKTYDRKAGEE</sequence>